<dbReference type="InterPro" id="IPR035906">
    <property type="entry name" value="MetI-like_sf"/>
</dbReference>
<dbReference type="AlphaFoldDB" id="A0A4R5KIE8"/>
<comment type="similarity">
    <text evidence="7">Belongs to the binding-protein-dependent transport system permease family.</text>
</comment>
<feature type="transmembrane region" description="Helical" evidence="7">
    <location>
        <begin position="191"/>
        <end position="216"/>
    </location>
</feature>
<dbReference type="InterPro" id="IPR000515">
    <property type="entry name" value="MetI-like"/>
</dbReference>
<comment type="caution">
    <text evidence="9">The sequence shown here is derived from an EMBL/GenBank/DDBJ whole genome shotgun (WGS) entry which is preliminary data.</text>
</comment>
<dbReference type="PROSITE" id="PS50928">
    <property type="entry name" value="ABC_TM1"/>
    <property type="match status" value="1"/>
</dbReference>
<dbReference type="OrthoDB" id="24153at2"/>
<dbReference type="GO" id="GO:0005886">
    <property type="term" value="C:plasma membrane"/>
    <property type="evidence" value="ECO:0007669"/>
    <property type="project" value="UniProtKB-SubCell"/>
</dbReference>
<feature type="domain" description="ABC transmembrane type-1" evidence="8">
    <location>
        <begin position="58"/>
        <end position="255"/>
    </location>
</feature>
<gene>
    <name evidence="9" type="ORF">E1757_22770</name>
</gene>
<evidence type="ECO:0000256" key="2">
    <source>
        <dbReference type="ARBA" id="ARBA00022448"/>
    </source>
</evidence>
<comment type="subcellular location">
    <subcellularLocation>
        <location evidence="1 7">Cell membrane</location>
        <topology evidence="1 7">Multi-pass membrane protein</topology>
    </subcellularLocation>
</comment>
<evidence type="ECO:0000256" key="7">
    <source>
        <dbReference type="RuleBase" id="RU363032"/>
    </source>
</evidence>
<feature type="transmembrane region" description="Helical" evidence="7">
    <location>
        <begin position="236"/>
        <end position="262"/>
    </location>
</feature>
<keyword evidence="10" id="KW-1185">Reference proteome</keyword>
<evidence type="ECO:0000256" key="4">
    <source>
        <dbReference type="ARBA" id="ARBA00022692"/>
    </source>
</evidence>
<evidence type="ECO:0000313" key="10">
    <source>
        <dbReference type="Proteomes" id="UP000295636"/>
    </source>
</evidence>
<dbReference type="CDD" id="cd06261">
    <property type="entry name" value="TM_PBP2"/>
    <property type="match status" value="1"/>
</dbReference>
<keyword evidence="4 7" id="KW-0812">Transmembrane</keyword>
<evidence type="ECO:0000256" key="6">
    <source>
        <dbReference type="ARBA" id="ARBA00023136"/>
    </source>
</evidence>
<sequence>MLPPDATPEQEQVLRRALGMDRSLIEQYGVYLINLLQLDLGVSLRYDEPTFRLILERMPATIQLAGAAMIFSLIVAIPADIIAAIKRGSLIEKAIMSFVVLVQSVPVFWVGMVMVLLFAVNLKLFPTGGIGGFNHLLLPAVALGTHLLALVTRLLRSSLIDALSSDYVRTARSKGLPSRVVIAKHAFRNCLLPIVTIVGLEIGALLGGSVVTETVFAWPGVGQLLIQSIYNRDYPLVQGAIIILAGIFVLVNLLVDICYVFIDPRIQYK</sequence>
<evidence type="ECO:0000256" key="3">
    <source>
        <dbReference type="ARBA" id="ARBA00022475"/>
    </source>
</evidence>
<dbReference type="Proteomes" id="UP000295636">
    <property type="component" value="Unassembled WGS sequence"/>
</dbReference>
<keyword evidence="6 7" id="KW-0472">Membrane</keyword>
<name>A0A4R5KIE8_9BACL</name>
<dbReference type="EMBL" id="SMRT01000012">
    <property type="protein sequence ID" value="TDF94872.1"/>
    <property type="molecule type" value="Genomic_DNA"/>
</dbReference>
<dbReference type="Gene3D" id="1.10.3720.10">
    <property type="entry name" value="MetI-like"/>
    <property type="match status" value="1"/>
</dbReference>
<evidence type="ECO:0000313" key="9">
    <source>
        <dbReference type="EMBL" id="TDF94872.1"/>
    </source>
</evidence>
<feature type="transmembrane region" description="Helical" evidence="7">
    <location>
        <begin position="132"/>
        <end position="155"/>
    </location>
</feature>
<accession>A0A4R5KIE8</accession>
<feature type="transmembrane region" description="Helical" evidence="7">
    <location>
        <begin position="62"/>
        <end position="83"/>
    </location>
</feature>
<dbReference type="Pfam" id="PF00528">
    <property type="entry name" value="BPD_transp_1"/>
    <property type="match status" value="1"/>
</dbReference>
<reference evidence="9 10" key="1">
    <citation type="submission" date="2019-03" db="EMBL/GenBank/DDBJ databases">
        <title>This is whole genome sequence of Paenibacillus sp MS74 strain.</title>
        <authorList>
            <person name="Trinh H.N."/>
        </authorList>
    </citation>
    <scope>NUCLEOTIDE SEQUENCE [LARGE SCALE GENOMIC DNA]</scope>
    <source>
        <strain evidence="9 10">MS74</strain>
    </source>
</reference>
<proteinExistence type="inferred from homology"/>
<feature type="transmembrane region" description="Helical" evidence="7">
    <location>
        <begin position="95"/>
        <end position="120"/>
    </location>
</feature>
<keyword evidence="3" id="KW-1003">Cell membrane</keyword>
<evidence type="ECO:0000259" key="8">
    <source>
        <dbReference type="PROSITE" id="PS50928"/>
    </source>
</evidence>
<organism evidence="9 10">
    <name type="scientific">Paenibacillus piri</name>
    <dbReference type="NCBI Taxonomy" id="2547395"/>
    <lineage>
        <taxon>Bacteria</taxon>
        <taxon>Bacillati</taxon>
        <taxon>Bacillota</taxon>
        <taxon>Bacilli</taxon>
        <taxon>Bacillales</taxon>
        <taxon>Paenibacillaceae</taxon>
        <taxon>Paenibacillus</taxon>
    </lineage>
</organism>
<evidence type="ECO:0000256" key="5">
    <source>
        <dbReference type="ARBA" id="ARBA00022989"/>
    </source>
</evidence>
<dbReference type="SUPFAM" id="SSF161098">
    <property type="entry name" value="MetI-like"/>
    <property type="match status" value="1"/>
</dbReference>
<keyword evidence="5 7" id="KW-1133">Transmembrane helix</keyword>
<evidence type="ECO:0000256" key="1">
    <source>
        <dbReference type="ARBA" id="ARBA00004651"/>
    </source>
</evidence>
<dbReference type="PANTHER" id="PTHR43163:SF6">
    <property type="entry name" value="DIPEPTIDE TRANSPORT SYSTEM PERMEASE PROTEIN DPPB-RELATED"/>
    <property type="match status" value="1"/>
</dbReference>
<protein>
    <submittedName>
        <fullName evidence="9">ABC transporter permease</fullName>
    </submittedName>
</protein>
<dbReference type="GO" id="GO:0055085">
    <property type="term" value="P:transmembrane transport"/>
    <property type="evidence" value="ECO:0007669"/>
    <property type="project" value="InterPro"/>
</dbReference>
<dbReference type="PANTHER" id="PTHR43163">
    <property type="entry name" value="DIPEPTIDE TRANSPORT SYSTEM PERMEASE PROTEIN DPPB-RELATED"/>
    <property type="match status" value="1"/>
</dbReference>
<keyword evidence="2 7" id="KW-0813">Transport</keyword>